<dbReference type="RefSeq" id="WP_289962657.1">
    <property type="nucleotide sequence ID" value="NZ_JAUEOZ010000002.1"/>
</dbReference>
<evidence type="ECO:0000256" key="2">
    <source>
        <dbReference type="SAM" id="SignalP"/>
    </source>
</evidence>
<dbReference type="EMBL" id="JAUEOZ010000002">
    <property type="protein sequence ID" value="MDN2482589.1"/>
    <property type="molecule type" value="Genomic_DNA"/>
</dbReference>
<feature type="signal peptide" evidence="2">
    <location>
        <begin position="1"/>
        <end position="28"/>
    </location>
</feature>
<dbReference type="PROSITE" id="PS51762">
    <property type="entry name" value="GH16_2"/>
    <property type="match status" value="1"/>
</dbReference>
<feature type="domain" description="GH16" evidence="3">
    <location>
        <begin position="26"/>
        <end position="269"/>
    </location>
</feature>
<dbReference type="Proteomes" id="UP001169719">
    <property type="component" value="Unassembled WGS sequence"/>
</dbReference>
<dbReference type="SUPFAM" id="SSF49899">
    <property type="entry name" value="Concanavalin A-like lectins/glucanases"/>
    <property type="match status" value="1"/>
</dbReference>
<dbReference type="PANTHER" id="PTHR10963">
    <property type="entry name" value="GLYCOSYL HYDROLASE-RELATED"/>
    <property type="match status" value="1"/>
</dbReference>
<keyword evidence="4" id="KW-0378">Hydrolase</keyword>
<comment type="caution">
    <text evidence="4">The sequence shown here is derived from an EMBL/GenBank/DDBJ whole genome shotgun (WGS) entry which is preliminary data.</text>
</comment>
<reference evidence="4" key="1">
    <citation type="submission" date="2024-05" db="EMBL/GenBank/DDBJ databases">
        <title>Genome Sequences of Four Agar- Degrading Marine Bacteria.</title>
        <authorList>
            <person name="Phillips E.K."/>
            <person name="Shaffer J.C."/>
            <person name="Henson M.W."/>
            <person name="Temperton B."/>
            <person name="Thrash C.J."/>
            <person name="Martin M.O."/>
        </authorList>
    </citation>
    <scope>NUCLEOTIDE SEQUENCE</scope>
    <source>
        <strain evidence="4">EKP203</strain>
    </source>
</reference>
<feature type="chain" id="PRO_5046076921" evidence="2">
    <location>
        <begin position="29"/>
        <end position="270"/>
    </location>
</feature>
<dbReference type="PANTHER" id="PTHR10963:SF55">
    <property type="entry name" value="GLYCOSIDE HYDROLASE FAMILY 16 PROTEIN"/>
    <property type="match status" value="1"/>
</dbReference>
<sequence>MRPTKNCMDSLCITTTLLASICASNVYAAAEEYQLVWADEFDYTGLPDSEKWGYETGYVRNNELQYYTEADPLNAYVSDGHLQIIARRPHATHPKVTSASLTTENIVDWTYGKIEVRAKLPTEKGMWPAIWTLGSNIREVYWPKSGEIDIMEYVTSKLGVIHSNTVYFDYDLNTKQQKNGNATRIEYLDAFYTYAIEWTPESIRFFVDDKQHHEFHIDVVDKDRNPFHKPHYLIMNLAVGGAWAGEPDYSSFPATFTIDYVRVYQKPQSQ</sequence>
<dbReference type="InterPro" id="IPR013320">
    <property type="entry name" value="ConA-like_dom_sf"/>
</dbReference>
<keyword evidence="5" id="KW-1185">Reference proteome</keyword>
<proteinExistence type="inferred from homology"/>
<keyword evidence="2" id="KW-0732">Signal</keyword>
<evidence type="ECO:0000259" key="3">
    <source>
        <dbReference type="PROSITE" id="PS51762"/>
    </source>
</evidence>
<organism evidence="4 5">
    <name type="scientific">Vibrio agarivorans</name>
    <dbReference type="NCBI Taxonomy" id="153622"/>
    <lineage>
        <taxon>Bacteria</taxon>
        <taxon>Pseudomonadati</taxon>
        <taxon>Pseudomonadota</taxon>
        <taxon>Gammaproteobacteria</taxon>
        <taxon>Vibrionales</taxon>
        <taxon>Vibrionaceae</taxon>
        <taxon>Vibrio</taxon>
    </lineage>
</organism>
<dbReference type="CDD" id="cd08023">
    <property type="entry name" value="GH16_laminarinase_like"/>
    <property type="match status" value="1"/>
</dbReference>
<dbReference type="Pfam" id="PF00722">
    <property type="entry name" value="Glyco_hydro_16"/>
    <property type="match status" value="1"/>
</dbReference>
<comment type="similarity">
    <text evidence="1">Belongs to the glycosyl hydrolase 16 family.</text>
</comment>
<gene>
    <name evidence="4" type="ORF">QWJ08_14710</name>
</gene>
<dbReference type="InterPro" id="IPR050546">
    <property type="entry name" value="Glycosyl_Hydrlase_16"/>
</dbReference>
<accession>A0ABT7Y3H4</accession>
<evidence type="ECO:0000256" key="1">
    <source>
        <dbReference type="ARBA" id="ARBA00006865"/>
    </source>
</evidence>
<dbReference type="InterPro" id="IPR000757">
    <property type="entry name" value="Beta-glucanase-like"/>
</dbReference>
<evidence type="ECO:0000313" key="4">
    <source>
        <dbReference type="EMBL" id="MDN2482589.1"/>
    </source>
</evidence>
<evidence type="ECO:0000313" key="5">
    <source>
        <dbReference type="Proteomes" id="UP001169719"/>
    </source>
</evidence>
<dbReference type="GO" id="GO:0016787">
    <property type="term" value="F:hydrolase activity"/>
    <property type="evidence" value="ECO:0007669"/>
    <property type="project" value="UniProtKB-KW"/>
</dbReference>
<name>A0ABT7Y3H4_9VIBR</name>
<dbReference type="Gene3D" id="2.60.120.200">
    <property type="match status" value="1"/>
</dbReference>
<protein>
    <submittedName>
        <fullName evidence="4">Glycoside hydrolase family 16 protein</fullName>
    </submittedName>
</protein>